<dbReference type="PANTHER" id="PTHR13510">
    <property type="entry name" value="FYVE-FINGER-CONTAINING RAB5 EFFECTOR PROTEIN RABENOSYN-5-RELATED"/>
    <property type="match status" value="1"/>
</dbReference>
<feature type="region of interest" description="Disordered" evidence="1">
    <location>
        <begin position="378"/>
        <end position="397"/>
    </location>
</feature>
<evidence type="ECO:0008006" key="4">
    <source>
        <dbReference type="Google" id="ProtNLM"/>
    </source>
</evidence>
<dbReference type="AlphaFoldDB" id="A0A8T1W1H4"/>
<evidence type="ECO:0000256" key="1">
    <source>
        <dbReference type="SAM" id="MobiDB-lite"/>
    </source>
</evidence>
<feature type="compositionally biased region" description="Basic and acidic residues" evidence="1">
    <location>
        <begin position="61"/>
        <end position="80"/>
    </location>
</feature>
<protein>
    <recommendedName>
        <fullName evidence="4">FYVE-type domain-containing protein</fullName>
    </recommendedName>
</protein>
<proteinExistence type="predicted"/>
<feature type="region of interest" description="Disordered" evidence="1">
    <location>
        <begin position="61"/>
        <end position="81"/>
    </location>
</feature>
<dbReference type="InterPro" id="IPR052727">
    <property type="entry name" value="Rab4/Rab5_effector"/>
</dbReference>
<evidence type="ECO:0000313" key="2">
    <source>
        <dbReference type="EMBL" id="KAG7387457.1"/>
    </source>
</evidence>
<sequence length="397" mass="45132">MSKDRFTVKPYPELQVSEEERNQLIDLVSGFVKDHFQEYEDFVVAKKSQVDEQRWKHVKSKDNQHVYAERPRKESKDRGTRAMSWDPTYAAAEKELPVVLSVGTLVGDVDDVMFGVVNPTLDVMRIKASYVHDLDSAAVLCSVVAPSVEEPFRSLVIKWMTIDLPLQATSLVKSRDFVYIEATGIVHFANDERVGYHLLHSIDFPQTKPLPNMIRGNLSVFGFFRQIERNAIDIYASGTVVPEGKIARFISVQVAAEALLSATNYVYCGQMKKLSWMLQHRHSSFERQGQMHREKCVVCERKVTKGIRGFMGASTCKLCYGCVCYACRVRKRISFIALDDQLIRRKISFCTKCVNEATKWDAKEAARDQATGYQAYKAFSTSSQSETRSTEDLSLLD</sequence>
<keyword evidence="3" id="KW-1185">Reference proteome</keyword>
<dbReference type="EMBL" id="JAGDFM010000078">
    <property type="protein sequence ID" value="KAG7387457.1"/>
    <property type="molecule type" value="Genomic_DNA"/>
</dbReference>
<dbReference type="OrthoDB" id="109627at2759"/>
<dbReference type="PANTHER" id="PTHR13510:SF44">
    <property type="entry name" value="RABENOSYN-5"/>
    <property type="match status" value="1"/>
</dbReference>
<organism evidence="2 3">
    <name type="scientific">Phytophthora pseudosyringae</name>
    <dbReference type="NCBI Taxonomy" id="221518"/>
    <lineage>
        <taxon>Eukaryota</taxon>
        <taxon>Sar</taxon>
        <taxon>Stramenopiles</taxon>
        <taxon>Oomycota</taxon>
        <taxon>Peronosporomycetes</taxon>
        <taxon>Peronosporales</taxon>
        <taxon>Peronosporaceae</taxon>
        <taxon>Phytophthora</taxon>
    </lineage>
</organism>
<name>A0A8T1W1H4_9STRA</name>
<reference evidence="2" key="1">
    <citation type="submission" date="2021-02" db="EMBL/GenBank/DDBJ databases">
        <authorList>
            <person name="Palmer J.M."/>
        </authorList>
    </citation>
    <scope>NUCLEOTIDE SEQUENCE</scope>
    <source>
        <strain evidence="2">SCRP734</strain>
    </source>
</reference>
<evidence type="ECO:0000313" key="3">
    <source>
        <dbReference type="Proteomes" id="UP000694044"/>
    </source>
</evidence>
<accession>A0A8T1W1H4</accession>
<gene>
    <name evidence="2" type="ORF">PHYPSEUDO_014105</name>
</gene>
<comment type="caution">
    <text evidence="2">The sequence shown here is derived from an EMBL/GenBank/DDBJ whole genome shotgun (WGS) entry which is preliminary data.</text>
</comment>
<dbReference type="Proteomes" id="UP000694044">
    <property type="component" value="Unassembled WGS sequence"/>
</dbReference>